<sequence>MCTPIPATARPTGAAVIKTSTLSTLFFLFLLTSVPLQAAVIKATPDRDPVSMNETFNLVFSSEGSVDDSPDFDPLSKDFEILGQNQNSQFSIVNGKMSRVQEWTLTLSPKRTGAIPIPSIAFGKDRSQPGAVTVIEPGAASPSKPRGVTDDEEIKLEVEAVPKNPYVQAQVIYTVRVLLRVNLAGADLSEPVAQDALIERLGDDHRYSTSRNGRDYTVIERKYALFPQKSGLLRLDPMRLTAQVEVGGRSFFAPSTRAIQVKSEAIDLQVRPIPAAFTGKHWLPAADLKLEQSWPKNPPQAKAGEPITRTLSLIATGATKGLIPELGADLMLDPTIKQYPDQPSLTEEKQPSTGITSTRQEKTALIPSRPGKFKLPAVEIPWWNTKADKLEIARVPELTLNVEASGETSGQTAPTAPVPQTAEELSSVPVGKSNVPLKDWENVWFWLALFLGVGWLVTGLVWWISLRKDRLGFQNRDGLLAGKLPASMSRQAQSDQSPGLSQARKALRLACSKNDPAVARTALLHWASVYWPDRRPTSLDELASLGGAALAEEMGRINRIVYGNAGDAWNGDALWAVVESLDGGENQKHQQVGLEPLYR</sequence>
<protein>
    <submittedName>
        <fullName evidence="5">Protein BatD</fullName>
    </submittedName>
</protein>
<proteinExistence type="predicted"/>
<reference evidence="5 6" key="1">
    <citation type="journal article" date="2018" name="Aquat. Microb. Ecol.">
        <title>Gammaproteobacterial methanotrophs dominate.</title>
        <authorList>
            <person name="Rissanen A.J."/>
            <person name="Saarenheimo J."/>
            <person name="Tiirola M."/>
            <person name="Peura S."/>
            <person name="Aalto S.L."/>
            <person name="Karvinen A."/>
            <person name="Nykanen H."/>
        </authorList>
    </citation>
    <scope>NUCLEOTIDE SEQUENCE [LARGE SCALE GENOMIC DNA]</scope>
    <source>
        <strain evidence="5">AMbin10</strain>
    </source>
</reference>
<dbReference type="Pfam" id="PF13584">
    <property type="entry name" value="BatD"/>
    <property type="match status" value="1"/>
</dbReference>
<accession>A0A2W4R7F2</accession>
<organism evidence="5 6">
    <name type="scientific">Candidatus Methylumidiphilus alinenensis</name>
    <dbReference type="NCBI Taxonomy" id="2202197"/>
    <lineage>
        <taxon>Bacteria</taxon>
        <taxon>Pseudomonadati</taxon>
        <taxon>Pseudomonadota</taxon>
        <taxon>Gammaproteobacteria</taxon>
        <taxon>Methylococcales</taxon>
        <taxon>Candidatus Methylumidiphilus</taxon>
    </lineage>
</organism>
<feature type="transmembrane region" description="Helical" evidence="2">
    <location>
        <begin position="443"/>
        <end position="466"/>
    </location>
</feature>
<evidence type="ECO:0000256" key="3">
    <source>
        <dbReference type="SAM" id="SignalP"/>
    </source>
</evidence>
<feature type="domain" description="DUF7939" evidence="4">
    <location>
        <begin position="501"/>
        <end position="581"/>
    </location>
</feature>
<evidence type="ECO:0000313" key="5">
    <source>
        <dbReference type="EMBL" id="PZN78866.1"/>
    </source>
</evidence>
<keyword evidence="2" id="KW-1133">Transmembrane helix</keyword>
<evidence type="ECO:0000313" key="6">
    <source>
        <dbReference type="Proteomes" id="UP000249396"/>
    </source>
</evidence>
<dbReference type="Proteomes" id="UP000249396">
    <property type="component" value="Unassembled WGS sequence"/>
</dbReference>
<comment type="caution">
    <text evidence="5">The sequence shown here is derived from an EMBL/GenBank/DDBJ whole genome shotgun (WGS) entry which is preliminary data.</text>
</comment>
<dbReference type="EMBL" id="QJPH01000312">
    <property type="protein sequence ID" value="PZN78866.1"/>
    <property type="molecule type" value="Genomic_DNA"/>
</dbReference>
<dbReference type="PANTHER" id="PTHR40940">
    <property type="entry name" value="PROTEIN BATD-RELATED"/>
    <property type="match status" value="1"/>
</dbReference>
<evidence type="ECO:0000256" key="2">
    <source>
        <dbReference type="SAM" id="Phobius"/>
    </source>
</evidence>
<dbReference type="PANTHER" id="PTHR40940:SF1">
    <property type="entry name" value="PROTEIN BATD"/>
    <property type="match status" value="1"/>
</dbReference>
<evidence type="ECO:0000256" key="1">
    <source>
        <dbReference type="SAM" id="MobiDB-lite"/>
    </source>
</evidence>
<keyword evidence="3" id="KW-0732">Signal</keyword>
<dbReference type="AlphaFoldDB" id="A0A2W4R7F2"/>
<dbReference type="InterPro" id="IPR057699">
    <property type="entry name" value="DUF7939"/>
</dbReference>
<gene>
    <name evidence="5" type="ORF">DM484_12110</name>
</gene>
<evidence type="ECO:0000259" key="4">
    <source>
        <dbReference type="Pfam" id="PF25607"/>
    </source>
</evidence>
<feature type="compositionally biased region" description="Polar residues" evidence="1">
    <location>
        <begin position="341"/>
        <end position="358"/>
    </location>
</feature>
<feature type="region of interest" description="Disordered" evidence="1">
    <location>
        <begin position="403"/>
        <end position="422"/>
    </location>
</feature>
<keyword evidence="2" id="KW-0472">Membrane</keyword>
<dbReference type="Pfam" id="PF25607">
    <property type="entry name" value="DUF7939"/>
    <property type="match status" value="1"/>
</dbReference>
<keyword evidence="2" id="KW-0812">Transmembrane</keyword>
<name>A0A2W4R7F2_9GAMM</name>
<feature type="region of interest" description="Disordered" evidence="1">
    <location>
        <begin position="338"/>
        <end position="361"/>
    </location>
</feature>
<feature type="signal peptide" evidence="3">
    <location>
        <begin position="1"/>
        <end position="38"/>
    </location>
</feature>
<feature type="chain" id="PRO_5016182023" evidence="3">
    <location>
        <begin position="39"/>
        <end position="599"/>
    </location>
</feature>
<dbReference type="InterPro" id="IPR025738">
    <property type="entry name" value="BatD"/>
</dbReference>